<dbReference type="AlphaFoldDB" id="A0AAF0J759"/>
<dbReference type="SUPFAM" id="SSF53697">
    <property type="entry name" value="SIS domain"/>
    <property type="match status" value="1"/>
</dbReference>
<gene>
    <name evidence="2" type="ORF">MCUN1_002761</name>
</gene>
<reference evidence="2" key="1">
    <citation type="submission" date="2023-03" db="EMBL/GenBank/DDBJ databases">
        <title>Mating type loci evolution in Malassezia.</title>
        <authorList>
            <person name="Coelho M.A."/>
        </authorList>
    </citation>
    <scope>NUCLEOTIDE SEQUENCE</scope>
    <source>
        <strain evidence="2">CBS 11721</strain>
    </source>
</reference>
<dbReference type="Pfam" id="PF01380">
    <property type="entry name" value="SIS"/>
    <property type="match status" value="1"/>
</dbReference>
<accession>A0AAF0J759</accession>
<sequence>MTSGPVGASALDMARKVLHREATALQAVVDRFEQDSSSFQAALSMALERIGRGGKLVFVGVGKSGAYLANQGIIAHKIASMLTSMGTLSLFMHPSEALHGDLGMLSERDVLVLVSYSGESPEIIALLRAGRVQGCARIAMCGKQESTIVRACDAWLNCSVPTDEQPHHEAWDEMPVPTCSSTATLAIGDAFAVALTHARGIEDAISS</sequence>
<dbReference type="InterPro" id="IPR035474">
    <property type="entry name" value="SIS_Kpsf"/>
</dbReference>
<evidence type="ECO:0000313" key="2">
    <source>
        <dbReference type="EMBL" id="WFD35893.1"/>
    </source>
</evidence>
<dbReference type="EMBL" id="CP119880">
    <property type="protein sequence ID" value="WFD35893.1"/>
    <property type="molecule type" value="Genomic_DNA"/>
</dbReference>
<dbReference type="PANTHER" id="PTHR38418">
    <property type="entry name" value="SUGAR ISOMERASE, KPSF/GUTQ (AFU_ORTHOLOGUE AFUA_6G08860)"/>
    <property type="match status" value="1"/>
</dbReference>
<dbReference type="InterPro" id="IPR046348">
    <property type="entry name" value="SIS_dom_sf"/>
</dbReference>
<dbReference type="PROSITE" id="PS51464">
    <property type="entry name" value="SIS"/>
    <property type="match status" value="1"/>
</dbReference>
<organism evidence="2 3">
    <name type="scientific">Malassezia cuniculi</name>
    <dbReference type="NCBI Taxonomy" id="948313"/>
    <lineage>
        <taxon>Eukaryota</taxon>
        <taxon>Fungi</taxon>
        <taxon>Dikarya</taxon>
        <taxon>Basidiomycota</taxon>
        <taxon>Ustilaginomycotina</taxon>
        <taxon>Malasseziomycetes</taxon>
        <taxon>Malasseziales</taxon>
        <taxon>Malasseziaceae</taxon>
        <taxon>Malassezia</taxon>
    </lineage>
</organism>
<dbReference type="Proteomes" id="UP001219933">
    <property type="component" value="Chromosome 4"/>
</dbReference>
<keyword evidence="3" id="KW-1185">Reference proteome</keyword>
<protein>
    <recommendedName>
        <fullName evidence="1">SIS domain-containing protein</fullName>
    </recommendedName>
</protein>
<evidence type="ECO:0000259" key="1">
    <source>
        <dbReference type="PROSITE" id="PS51464"/>
    </source>
</evidence>
<dbReference type="CDD" id="cd05014">
    <property type="entry name" value="SIS_Kpsf"/>
    <property type="match status" value="1"/>
</dbReference>
<dbReference type="GO" id="GO:1901135">
    <property type="term" value="P:carbohydrate derivative metabolic process"/>
    <property type="evidence" value="ECO:0007669"/>
    <property type="project" value="InterPro"/>
</dbReference>
<name>A0AAF0J759_9BASI</name>
<dbReference type="Gene3D" id="3.40.50.10490">
    <property type="entry name" value="Glucose-6-phosphate isomerase like protein, domain 1"/>
    <property type="match status" value="1"/>
</dbReference>
<dbReference type="PANTHER" id="PTHR38418:SF2">
    <property type="entry name" value="SUGAR ISOMERASE, KPSF_GUTQ (AFU_ORTHOLOGUE AFUA_6G08860)"/>
    <property type="match status" value="1"/>
</dbReference>
<dbReference type="GO" id="GO:0097367">
    <property type="term" value="F:carbohydrate derivative binding"/>
    <property type="evidence" value="ECO:0007669"/>
    <property type="project" value="InterPro"/>
</dbReference>
<feature type="domain" description="SIS" evidence="1">
    <location>
        <begin position="46"/>
        <end position="201"/>
    </location>
</feature>
<evidence type="ECO:0000313" key="3">
    <source>
        <dbReference type="Proteomes" id="UP001219933"/>
    </source>
</evidence>
<dbReference type="InterPro" id="IPR001347">
    <property type="entry name" value="SIS_dom"/>
</dbReference>
<proteinExistence type="predicted"/>